<organism evidence="2 3">
    <name type="scientific">Denitrovibrio acetiphilus (strain DSM 12809 / NBRC 114555 / N2460)</name>
    <dbReference type="NCBI Taxonomy" id="522772"/>
    <lineage>
        <taxon>Bacteria</taxon>
        <taxon>Pseudomonadati</taxon>
        <taxon>Deferribacterota</taxon>
        <taxon>Deferribacteres</taxon>
        <taxon>Deferribacterales</taxon>
        <taxon>Geovibrionaceae</taxon>
        <taxon>Denitrovibrio</taxon>
    </lineage>
</organism>
<evidence type="ECO:0000313" key="2">
    <source>
        <dbReference type="EMBL" id="ADD69066.1"/>
    </source>
</evidence>
<dbReference type="KEGG" id="dap:Dacet_2304"/>
<reference evidence="2 3" key="1">
    <citation type="journal article" date="2010" name="Stand. Genomic Sci.">
        <title>Complete genome sequence of Denitrovibrio acetiphilus type strain (N2460).</title>
        <authorList>
            <person name="Kiss H."/>
            <person name="Lang E."/>
            <person name="Lapidus A."/>
            <person name="Copeland A."/>
            <person name="Nolan M."/>
            <person name="Glavina Del Rio T."/>
            <person name="Chen F."/>
            <person name="Lucas S."/>
            <person name="Tice H."/>
            <person name="Cheng J.F."/>
            <person name="Han C."/>
            <person name="Goodwin L."/>
            <person name="Pitluck S."/>
            <person name="Liolios K."/>
            <person name="Pati A."/>
            <person name="Ivanova N."/>
            <person name="Mavromatis K."/>
            <person name="Chen A."/>
            <person name="Palaniappan K."/>
            <person name="Land M."/>
            <person name="Hauser L."/>
            <person name="Chang Y.J."/>
            <person name="Jeffries C.D."/>
            <person name="Detter J.C."/>
            <person name="Brettin T."/>
            <person name="Spring S."/>
            <person name="Rohde M."/>
            <person name="Goker M."/>
            <person name="Woyke T."/>
            <person name="Bristow J."/>
            <person name="Eisen J.A."/>
            <person name="Markowitz V."/>
            <person name="Hugenholtz P."/>
            <person name="Kyrpides N.C."/>
            <person name="Klenk H.P."/>
        </authorList>
    </citation>
    <scope>NUCLEOTIDE SEQUENCE [LARGE SCALE GENOMIC DNA]</scope>
    <source>
        <strain evidence="3">DSM 12809 / NBRC 114555 / N2460</strain>
    </source>
</reference>
<dbReference type="STRING" id="522772.Dacet_2304"/>
<name>D4H343_DENA2</name>
<keyword evidence="1" id="KW-0732">Signal</keyword>
<evidence type="ECO:0000313" key="3">
    <source>
        <dbReference type="Proteomes" id="UP000002012"/>
    </source>
</evidence>
<dbReference type="PaxDb" id="522772-Dacet_2304"/>
<dbReference type="PROSITE" id="PS51257">
    <property type="entry name" value="PROKAR_LIPOPROTEIN"/>
    <property type="match status" value="1"/>
</dbReference>
<gene>
    <name evidence="2" type="ordered locus">Dacet_2304</name>
</gene>
<dbReference type="AlphaFoldDB" id="D4H343"/>
<protein>
    <recommendedName>
        <fullName evidence="4">Lipoprotein</fullName>
    </recommendedName>
</protein>
<keyword evidence="3" id="KW-1185">Reference proteome</keyword>
<dbReference type="InParanoid" id="D4H343"/>
<evidence type="ECO:0008006" key="4">
    <source>
        <dbReference type="Google" id="ProtNLM"/>
    </source>
</evidence>
<accession>D4H343</accession>
<evidence type="ECO:0000256" key="1">
    <source>
        <dbReference type="SAM" id="SignalP"/>
    </source>
</evidence>
<feature type="signal peptide" evidence="1">
    <location>
        <begin position="1"/>
        <end position="24"/>
    </location>
</feature>
<sequence length="273" mass="29888">MKRAFIFCFMFINILLLTACQVYIGVSNDEDDDDTKHPSITYAKGDGIVSGVTDSDGRLNVHSEDSDIDFELTVTDKGGEDVSGIKVSYFEDGGVSVIYVSDPYEDFADAVLAGTPLEISHSVKKADIYKVVVTIGEYKDSSDEFTDDSYNVSAFLGDAGTTDAWDAKCGSFADVISFFEDIYDADLKRTSSILSFSSDKVSDVKYPARYHENLDDYFEDALMDRVERAFGGYSNQLIRLVCFSPDTTGLFSSLCQISYTASCSGSLSESSAD</sequence>
<proteinExistence type="predicted"/>
<feature type="chain" id="PRO_5003057964" description="Lipoprotein" evidence="1">
    <location>
        <begin position="25"/>
        <end position="273"/>
    </location>
</feature>
<dbReference type="EMBL" id="CP001968">
    <property type="protein sequence ID" value="ADD69066.1"/>
    <property type="molecule type" value="Genomic_DNA"/>
</dbReference>
<dbReference type="HOGENOM" id="CLU_1018308_0_0_0"/>
<dbReference type="Proteomes" id="UP000002012">
    <property type="component" value="Chromosome"/>
</dbReference>